<evidence type="ECO:0000256" key="8">
    <source>
        <dbReference type="ARBA" id="ARBA00025737"/>
    </source>
</evidence>
<dbReference type="InterPro" id="IPR006314">
    <property type="entry name" value="Dyp_peroxidase"/>
</dbReference>
<evidence type="ECO:0000256" key="9">
    <source>
        <dbReference type="SAM" id="MobiDB-lite"/>
    </source>
</evidence>
<protein>
    <submittedName>
        <fullName evidence="12">Dyp-type peroxidase</fullName>
    </submittedName>
</protein>
<keyword evidence="6" id="KW-0560">Oxidoreductase</keyword>
<sequence>MAEQLRGPRRRDVLVGAAALGVGAAAGVAGARFADRAAESQTSESQAIALGDQRRPVPTDQQAEGQQPLQAGVGIESAHAVFIALDLAEGTSRDRVASLLRILTDDATRLQRGQAPIGDQEPELAERPANLAVTFGFGPRLVELVNPAARPDWLAQLPAFSIDALEPHWSEGDLLLLVTGDDPLAVAHAQRMLLKDARASTTIRWQQQGFRNAYGVVDPTTTQRNLFGQLDGSSNPRPGTEEFDRIVRTSDAGWMHGGTTLVLRRIEMNLETWDEVDRPGREASVGRRLDTGAPLTGTQEHDEPDFEATTPQGFTVINASSHMRRARPDDPTQRIFRQTYNYDIPVSPAAGEDAVGGTGAKVSDSGLLFASFQANPTLQFVPIQERLAEADLLNTWTTPIGSAVFAIPPAAAEGEFVGQALWGSSQ</sequence>
<organism evidence="12 13">
    <name type="scientific">Gulosibacter faecalis</name>
    <dbReference type="NCBI Taxonomy" id="272240"/>
    <lineage>
        <taxon>Bacteria</taxon>
        <taxon>Bacillati</taxon>
        <taxon>Actinomycetota</taxon>
        <taxon>Actinomycetes</taxon>
        <taxon>Micrococcales</taxon>
        <taxon>Microbacteriaceae</taxon>
        <taxon>Gulosibacter</taxon>
    </lineage>
</organism>
<dbReference type="InterPro" id="IPR048327">
    <property type="entry name" value="Dyp_perox_N"/>
</dbReference>
<keyword evidence="3" id="KW-0349">Heme</keyword>
<dbReference type="PANTHER" id="PTHR30521:SF4">
    <property type="entry name" value="DEFERROCHELATASE"/>
    <property type="match status" value="1"/>
</dbReference>
<feature type="region of interest" description="Disordered" evidence="9">
    <location>
        <begin position="281"/>
        <end position="310"/>
    </location>
</feature>
<dbReference type="Pfam" id="PF04261">
    <property type="entry name" value="Dyp_perox_N"/>
    <property type="match status" value="1"/>
</dbReference>
<dbReference type="Pfam" id="PF20628">
    <property type="entry name" value="Dyp_perox_C"/>
    <property type="match status" value="1"/>
</dbReference>
<dbReference type="InterPro" id="IPR006311">
    <property type="entry name" value="TAT_signal"/>
</dbReference>
<comment type="cofactor">
    <cofactor evidence="1">
        <name>heme b</name>
        <dbReference type="ChEBI" id="CHEBI:60344"/>
    </cofactor>
</comment>
<evidence type="ECO:0000256" key="3">
    <source>
        <dbReference type="ARBA" id="ARBA00022617"/>
    </source>
</evidence>
<gene>
    <name evidence="12" type="ORF">ACFSW7_01910</name>
</gene>
<evidence type="ECO:0000259" key="10">
    <source>
        <dbReference type="Pfam" id="PF04261"/>
    </source>
</evidence>
<keyword evidence="2 12" id="KW-0575">Peroxidase</keyword>
<keyword evidence="4" id="KW-0479">Metal-binding</keyword>
<proteinExistence type="inferred from homology"/>
<feature type="domain" description="Dyp-type peroxidase N-terminal" evidence="10">
    <location>
        <begin position="78"/>
        <end position="211"/>
    </location>
</feature>
<name>A0ABW5UV66_9MICO</name>
<dbReference type="RefSeq" id="WP_019619309.1">
    <property type="nucleotide sequence ID" value="NZ_JBHUNE010000002.1"/>
</dbReference>
<keyword evidence="7" id="KW-0408">Iron</keyword>
<feature type="region of interest" description="Disordered" evidence="9">
    <location>
        <begin position="40"/>
        <end position="67"/>
    </location>
</feature>
<dbReference type="InterPro" id="IPR011008">
    <property type="entry name" value="Dimeric_a/b-barrel"/>
</dbReference>
<evidence type="ECO:0000313" key="13">
    <source>
        <dbReference type="Proteomes" id="UP001597492"/>
    </source>
</evidence>
<comment type="similarity">
    <text evidence="8">Belongs to the DyP-type peroxidase family.</text>
</comment>
<evidence type="ECO:0000256" key="2">
    <source>
        <dbReference type="ARBA" id="ARBA00022559"/>
    </source>
</evidence>
<dbReference type="NCBIfam" id="TIGR01413">
    <property type="entry name" value="Dyp_perox_fam"/>
    <property type="match status" value="1"/>
</dbReference>
<comment type="caution">
    <text evidence="12">The sequence shown here is derived from an EMBL/GenBank/DDBJ whole genome shotgun (WGS) entry which is preliminary data.</text>
</comment>
<evidence type="ECO:0000256" key="1">
    <source>
        <dbReference type="ARBA" id="ARBA00001970"/>
    </source>
</evidence>
<dbReference type="EMBL" id="JBHUNE010000002">
    <property type="protein sequence ID" value="MFD2757130.1"/>
    <property type="molecule type" value="Genomic_DNA"/>
</dbReference>
<evidence type="ECO:0000256" key="6">
    <source>
        <dbReference type="ARBA" id="ARBA00023002"/>
    </source>
</evidence>
<feature type="domain" description="Dyp-type peroxidase C-terminal" evidence="11">
    <location>
        <begin position="222"/>
        <end position="410"/>
    </location>
</feature>
<accession>A0ABW5UV66</accession>
<reference evidence="13" key="1">
    <citation type="journal article" date="2019" name="Int. J. Syst. Evol. Microbiol.">
        <title>The Global Catalogue of Microorganisms (GCM) 10K type strain sequencing project: providing services to taxonomists for standard genome sequencing and annotation.</title>
        <authorList>
            <consortium name="The Broad Institute Genomics Platform"/>
            <consortium name="The Broad Institute Genome Sequencing Center for Infectious Disease"/>
            <person name="Wu L."/>
            <person name="Ma J."/>
        </authorList>
    </citation>
    <scope>NUCLEOTIDE SEQUENCE [LARGE SCALE GENOMIC DNA]</scope>
    <source>
        <strain evidence="13">TISTR 1514</strain>
    </source>
</reference>
<evidence type="ECO:0000259" key="11">
    <source>
        <dbReference type="Pfam" id="PF20628"/>
    </source>
</evidence>
<keyword evidence="13" id="KW-1185">Reference proteome</keyword>
<dbReference type="InterPro" id="IPR048328">
    <property type="entry name" value="Dyp_perox_C"/>
</dbReference>
<dbReference type="PANTHER" id="PTHR30521">
    <property type="entry name" value="DEFERROCHELATASE/PEROXIDASE"/>
    <property type="match status" value="1"/>
</dbReference>
<dbReference type="GO" id="GO:0004601">
    <property type="term" value="F:peroxidase activity"/>
    <property type="evidence" value="ECO:0007669"/>
    <property type="project" value="UniProtKB-KW"/>
</dbReference>
<evidence type="ECO:0000256" key="4">
    <source>
        <dbReference type="ARBA" id="ARBA00022723"/>
    </source>
</evidence>
<keyword evidence="5" id="KW-0732">Signal</keyword>
<evidence type="ECO:0000256" key="7">
    <source>
        <dbReference type="ARBA" id="ARBA00023004"/>
    </source>
</evidence>
<evidence type="ECO:0000256" key="5">
    <source>
        <dbReference type="ARBA" id="ARBA00022729"/>
    </source>
</evidence>
<dbReference type="Proteomes" id="UP001597492">
    <property type="component" value="Unassembled WGS sequence"/>
</dbReference>
<dbReference type="PROSITE" id="PS51318">
    <property type="entry name" value="TAT"/>
    <property type="match status" value="1"/>
</dbReference>
<feature type="compositionally biased region" description="Basic and acidic residues" evidence="9">
    <location>
        <begin position="281"/>
        <end position="290"/>
    </location>
</feature>
<evidence type="ECO:0000313" key="12">
    <source>
        <dbReference type="EMBL" id="MFD2757130.1"/>
    </source>
</evidence>
<dbReference type="SUPFAM" id="SSF54909">
    <property type="entry name" value="Dimeric alpha+beta barrel"/>
    <property type="match status" value="1"/>
</dbReference>
<dbReference type="PROSITE" id="PS51404">
    <property type="entry name" value="DYP_PEROXIDASE"/>
    <property type="match status" value="1"/>
</dbReference>